<comment type="caution">
    <text evidence="1">The sequence shown here is derived from an EMBL/GenBank/DDBJ whole genome shotgun (WGS) entry which is preliminary data.</text>
</comment>
<accession>A0A1V3WU34</accession>
<protein>
    <submittedName>
        <fullName evidence="1">Uncharacterized protein</fullName>
    </submittedName>
</protein>
<sequence length="48" mass="5663">MLETPGLQSYWCCDHRTARRGHGLDTAKRNFQRLSWLSHRVLTAHRSL</sequence>
<dbReference type="Proteomes" id="UP000189229">
    <property type="component" value="Unassembled WGS sequence"/>
</dbReference>
<evidence type="ECO:0000313" key="1">
    <source>
        <dbReference type="EMBL" id="OOK70513.1"/>
    </source>
</evidence>
<gene>
    <name evidence="1" type="ORF">BZL30_6576</name>
</gene>
<dbReference type="EMBL" id="MVBM01000006">
    <property type="protein sequence ID" value="OOK70513.1"/>
    <property type="molecule type" value="Genomic_DNA"/>
</dbReference>
<reference evidence="1 2" key="1">
    <citation type="submission" date="2017-02" db="EMBL/GenBank/DDBJ databases">
        <title>Complete genome sequences of Mycobacterium kansasii strains isolated from rhesus macaques.</title>
        <authorList>
            <person name="Panda A."/>
            <person name="Nagaraj S."/>
            <person name="Zhao X."/>
            <person name="Tettelin H."/>
            <person name="Detolla L.J."/>
        </authorList>
    </citation>
    <scope>NUCLEOTIDE SEQUENCE [LARGE SCALE GENOMIC DNA]</scope>
    <source>
        <strain evidence="1 2">11-3813</strain>
    </source>
</reference>
<evidence type="ECO:0000313" key="2">
    <source>
        <dbReference type="Proteomes" id="UP000189229"/>
    </source>
</evidence>
<name>A0A1V3WU34_MYCKA</name>
<proteinExistence type="predicted"/>
<dbReference type="AlphaFoldDB" id="A0A1V3WU34"/>
<organism evidence="1 2">
    <name type="scientific">Mycobacterium kansasii</name>
    <dbReference type="NCBI Taxonomy" id="1768"/>
    <lineage>
        <taxon>Bacteria</taxon>
        <taxon>Bacillati</taxon>
        <taxon>Actinomycetota</taxon>
        <taxon>Actinomycetes</taxon>
        <taxon>Mycobacteriales</taxon>
        <taxon>Mycobacteriaceae</taxon>
        <taxon>Mycobacterium</taxon>
    </lineage>
</organism>